<evidence type="ECO:0000313" key="1">
    <source>
        <dbReference type="EMBL" id="MBJ7544819.1"/>
    </source>
</evidence>
<dbReference type="Pfam" id="PF00300">
    <property type="entry name" value="His_Phos_1"/>
    <property type="match status" value="1"/>
</dbReference>
<keyword evidence="2" id="KW-1185">Reference proteome</keyword>
<proteinExistence type="predicted"/>
<name>A0A8I1GGL0_9HYPH</name>
<dbReference type="GO" id="GO:0016791">
    <property type="term" value="F:phosphatase activity"/>
    <property type="evidence" value="ECO:0007669"/>
    <property type="project" value="TreeGrafter"/>
</dbReference>
<dbReference type="PANTHER" id="PTHR48100">
    <property type="entry name" value="BROAD-SPECIFICITY PHOSPHATASE YOR283W-RELATED"/>
    <property type="match status" value="1"/>
</dbReference>
<sequence length="216" mass="23009">MMLLILARHGNTFEAGEKPVWVGARTDLPLTQKGREQAAALGEALKPFAPRIRRIAAGPLARTREHAEIAAATADLSAPVDIDDRLREIDYGDWEGRSSEDIEASGGAAELAAWDERGVWPISAGWLPCTYAIDARASALAGEAARDAEAGDAALFVTSNGVLRYFLKLVPGAFEAAVVERTLKVATGHVCALRLEGDAWGVVLWNVKPGELAALL</sequence>
<dbReference type="InterPro" id="IPR029033">
    <property type="entry name" value="His_PPase_superfam"/>
</dbReference>
<dbReference type="InterPro" id="IPR013078">
    <property type="entry name" value="His_Pase_superF_clade-1"/>
</dbReference>
<dbReference type="AlphaFoldDB" id="A0A8I1GGL0"/>
<organism evidence="1 2">
    <name type="scientific">Rhodomicrobium udaipurense</name>
    <dbReference type="NCBI Taxonomy" id="1202716"/>
    <lineage>
        <taxon>Bacteria</taxon>
        <taxon>Pseudomonadati</taxon>
        <taxon>Pseudomonadota</taxon>
        <taxon>Alphaproteobacteria</taxon>
        <taxon>Hyphomicrobiales</taxon>
        <taxon>Hyphomicrobiaceae</taxon>
        <taxon>Rhodomicrobium</taxon>
    </lineage>
</organism>
<reference evidence="1 2" key="1">
    <citation type="submission" date="2020-12" db="EMBL/GenBank/DDBJ databases">
        <title>Revised draft genomes of Rhodomicrobium vannielii ATCC 17100 and Rhodomicrobium udaipurense JA643.</title>
        <authorList>
            <person name="Conners E.M."/>
            <person name="Davenport E.J."/>
            <person name="Bose A."/>
        </authorList>
    </citation>
    <scope>NUCLEOTIDE SEQUENCE [LARGE SCALE GENOMIC DNA]</scope>
    <source>
        <strain evidence="1 2">JA643</strain>
    </source>
</reference>
<gene>
    <name evidence="1" type="ORF">JDN41_14790</name>
</gene>
<comment type="caution">
    <text evidence="1">The sequence shown here is derived from an EMBL/GenBank/DDBJ whole genome shotgun (WGS) entry which is preliminary data.</text>
</comment>
<dbReference type="CDD" id="cd07067">
    <property type="entry name" value="HP_PGM_like"/>
    <property type="match status" value="1"/>
</dbReference>
<dbReference type="SUPFAM" id="SSF53254">
    <property type="entry name" value="Phosphoglycerate mutase-like"/>
    <property type="match status" value="1"/>
</dbReference>
<dbReference type="EMBL" id="JAEMUK010000081">
    <property type="protein sequence ID" value="MBJ7544819.1"/>
    <property type="molecule type" value="Genomic_DNA"/>
</dbReference>
<dbReference type="SMART" id="SM00855">
    <property type="entry name" value="PGAM"/>
    <property type="match status" value="1"/>
</dbReference>
<evidence type="ECO:0000313" key="2">
    <source>
        <dbReference type="Proteomes" id="UP000623250"/>
    </source>
</evidence>
<dbReference type="Gene3D" id="3.40.50.1240">
    <property type="entry name" value="Phosphoglycerate mutase-like"/>
    <property type="match status" value="1"/>
</dbReference>
<dbReference type="Proteomes" id="UP000623250">
    <property type="component" value="Unassembled WGS sequence"/>
</dbReference>
<protein>
    <submittedName>
        <fullName evidence="1">Histidine phosphatase family protein</fullName>
    </submittedName>
</protein>
<accession>A0A8I1GGL0</accession>
<dbReference type="InterPro" id="IPR050275">
    <property type="entry name" value="PGM_Phosphatase"/>
</dbReference>